<organism evidence="2 3">
    <name type="scientific">Lyophyllum shimeji</name>
    <name type="common">Hon-shimeji</name>
    <name type="synonym">Tricholoma shimeji</name>
    <dbReference type="NCBI Taxonomy" id="47721"/>
    <lineage>
        <taxon>Eukaryota</taxon>
        <taxon>Fungi</taxon>
        <taxon>Dikarya</taxon>
        <taxon>Basidiomycota</taxon>
        <taxon>Agaricomycotina</taxon>
        <taxon>Agaricomycetes</taxon>
        <taxon>Agaricomycetidae</taxon>
        <taxon>Agaricales</taxon>
        <taxon>Tricholomatineae</taxon>
        <taxon>Lyophyllaceae</taxon>
        <taxon>Lyophyllum</taxon>
    </lineage>
</organism>
<protein>
    <submittedName>
        <fullName evidence="2">Uncharacterized protein</fullName>
    </submittedName>
</protein>
<dbReference type="AlphaFoldDB" id="A0A9P3Q092"/>
<feature type="compositionally biased region" description="Basic and acidic residues" evidence="1">
    <location>
        <begin position="170"/>
        <end position="201"/>
    </location>
</feature>
<evidence type="ECO:0000313" key="2">
    <source>
        <dbReference type="EMBL" id="GLB45245.1"/>
    </source>
</evidence>
<comment type="caution">
    <text evidence="2">The sequence shown here is derived from an EMBL/GenBank/DDBJ whole genome shotgun (WGS) entry which is preliminary data.</text>
</comment>
<gene>
    <name evidence="2" type="ORF">LshimejAT787_2100050</name>
</gene>
<feature type="compositionally biased region" description="Basic and acidic residues" evidence="1">
    <location>
        <begin position="213"/>
        <end position="224"/>
    </location>
</feature>
<accession>A0A9P3Q092</accession>
<dbReference type="Proteomes" id="UP001063166">
    <property type="component" value="Unassembled WGS sequence"/>
</dbReference>
<dbReference type="OrthoDB" id="3070856at2759"/>
<reference evidence="2" key="1">
    <citation type="submission" date="2022-07" db="EMBL/GenBank/DDBJ databases">
        <title>The genome of Lyophyllum shimeji provides insight into the initial evolution of ectomycorrhizal fungal genome.</title>
        <authorList>
            <person name="Kobayashi Y."/>
            <person name="Shibata T."/>
            <person name="Hirakawa H."/>
            <person name="Shigenobu S."/>
            <person name="Nishiyama T."/>
            <person name="Yamada A."/>
            <person name="Hasebe M."/>
            <person name="Kawaguchi M."/>
        </authorList>
    </citation>
    <scope>NUCLEOTIDE SEQUENCE</scope>
    <source>
        <strain evidence="2">AT787</strain>
    </source>
</reference>
<name>A0A9P3Q092_LYOSH</name>
<sequence length="442" mass="50004">MPVHPDRPPYSCWVKCVHTCKHTIDLKASRPKPFARITYQQGNKRLVAGDLIPIYRKKESRSKVHAINKKAHATCTPDCPGHWLLGQKQVHVRACDTRAELTRRDWEEYGVGLAILQAGNKGIKFIPKEYFQRAQPYLARQLRAADYAKVLQERGIEAEEEESEGSGGGVKKEEGKEIDQYGGKNHNDDQQEEYDRSMDAEHEGEETTPEAESNQHDGFQEAHRRNGLKNAQDPDAADYDEREHSDGFQEASGEEDGVDRERMAREAEENVGYDYEETHSANGLEDAQNTDGSDRDDPECQYEGLFQEPDGDEDDGFEREVDREWQERERDLETDEDNETADRRRSLCGDYLSRYSRLSKRRRVCVSTSDARVPAVRHHPSAARSTSTVVSLRFEWSVPACLALSLHQGSGIIYIPGSCAARPIAEATGNRPSPTQQCPPDT</sequence>
<evidence type="ECO:0000256" key="1">
    <source>
        <dbReference type="SAM" id="MobiDB-lite"/>
    </source>
</evidence>
<dbReference type="EMBL" id="BRPK01000021">
    <property type="protein sequence ID" value="GLB45245.1"/>
    <property type="molecule type" value="Genomic_DNA"/>
</dbReference>
<feature type="compositionally biased region" description="Basic and acidic residues" evidence="1">
    <location>
        <begin position="259"/>
        <end position="268"/>
    </location>
</feature>
<proteinExistence type="predicted"/>
<feature type="region of interest" description="Disordered" evidence="1">
    <location>
        <begin position="155"/>
        <end position="343"/>
    </location>
</feature>
<feature type="compositionally biased region" description="Basic and acidic residues" evidence="1">
    <location>
        <begin position="318"/>
        <end position="331"/>
    </location>
</feature>
<evidence type="ECO:0000313" key="3">
    <source>
        <dbReference type="Proteomes" id="UP001063166"/>
    </source>
</evidence>
<keyword evidence="3" id="KW-1185">Reference proteome</keyword>